<dbReference type="PANTHER" id="PTHR13194:SF19">
    <property type="entry name" value="NAD(P)-BINDING ROSSMANN-FOLD SUPERFAMILY PROTEIN"/>
    <property type="match status" value="1"/>
</dbReference>
<keyword evidence="5" id="KW-1185">Reference proteome</keyword>
<dbReference type="EMBL" id="CAJVRM010000247">
    <property type="protein sequence ID" value="CAG8978228.1"/>
    <property type="molecule type" value="Genomic_DNA"/>
</dbReference>
<comment type="caution">
    <text evidence="4">The sequence shown here is derived from an EMBL/GenBank/DDBJ whole genome shotgun (WGS) entry which is preliminary data.</text>
</comment>
<proteinExistence type="inferred from homology"/>
<protein>
    <recommendedName>
        <fullName evidence="3">NADH:ubiquinone oxidoreductase intermediate-associated protein 30 domain-containing protein</fullName>
    </recommendedName>
</protein>
<evidence type="ECO:0000259" key="3">
    <source>
        <dbReference type="Pfam" id="PF08547"/>
    </source>
</evidence>
<sequence length="234" mass="26211">MPAPVPHKHEYLFGGDKPWNPLDWTSSDDRVRGGSSYSTLTCNAASPIARYHGNLDIKTLGGAGFASQRTTGDRTWDLSAFSGLVLDIAKSDGMQYTLTLKDELLPQSPDGREQSSVNWEYDFKAQKDGQKISLGWHDLKATYRGREKVDAKPLDLKNVKRISLLTRSFFGKQEGDFSLSIVSIAAVEKDPGTNITPYRDDPNEAVRGSNDEKVPYDLSPPKQSWLGWRWQCVW</sequence>
<dbReference type="Proteomes" id="UP000701801">
    <property type="component" value="Unassembled WGS sequence"/>
</dbReference>
<dbReference type="Pfam" id="PF08547">
    <property type="entry name" value="CIA30"/>
    <property type="match status" value="1"/>
</dbReference>
<comment type="similarity">
    <text evidence="1">Belongs to the CIA30 family.</text>
</comment>
<feature type="region of interest" description="Disordered" evidence="2">
    <location>
        <begin position="193"/>
        <end position="214"/>
    </location>
</feature>
<evidence type="ECO:0000256" key="1">
    <source>
        <dbReference type="ARBA" id="ARBA00007884"/>
    </source>
</evidence>
<accession>A0A9N9LQY1</accession>
<dbReference type="InterPro" id="IPR013857">
    <property type="entry name" value="NADH-UbQ_OxRdtase-assoc_prot30"/>
</dbReference>
<reference evidence="4" key="1">
    <citation type="submission" date="2021-07" db="EMBL/GenBank/DDBJ databases">
        <authorList>
            <person name="Durling M."/>
        </authorList>
    </citation>
    <scope>NUCLEOTIDE SEQUENCE</scope>
</reference>
<dbReference type="OrthoDB" id="426386at2759"/>
<gene>
    <name evidence="4" type="ORF">HYALB_00010719</name>
</gene>
<feature type="compositionally biased region" description="Basic and acidic residues" evidence="2">
    <location>
        <begin position="198"/>
        <end position="214"/>
    </location>
</feature>
<dbReference type="InterPro" id="IPR008979">
    <property type="entry name" value="Galactose-bd-like_sf"/>
</dbReference>
<dbReference type="GO" id="GO:0010257">
    <property type="term" value="P:NADH dehydrogenase complex assembly"/>
    <property type="evidence" value="ECO:0007669"/>
    <property type="project" value="TreeGrafter"/>
</dbReference>
<dbReference type="PANTHER" id="PTHR13194">
    <property type="entry name" value="COMPLEX I INTERMEDIATE-ASSOCIATED PROTEIN 30"/>
    <property type="match status" value="1"/>
</dbReference>
<name>A0A9N9LQY1_9HELO</name>
<organism evidence="4 5">
    <name type="scientific">Hymenoscyphus albidus</name>
    <dbReference type="NCBI Taxonomy" id="595503"/>
    <lineage>
        <taxon>Eukaryota</taxon>
        <taxon>Fungi</taxon>
        <taxon>Dikarya</taxon>
        <taxon>Ascomycota</taxon>
        <taxon>Pezizomycotina</taxon>
        <taxon>Leotiomycetes</taxon>
        <taxon>Helotiales</taxon>
        <taxon>Helotiaceae</taxon>
        <taxon>Hymenoscyphus</taxon>
    </lineage>
</organism>
<evidence type="ECO:0000256" key="2">
    <source>
        <dbReference type="SAM" id="MobiDB-lite"/>
    </source>
</evidence>
<dbReference type="GO" id="GO:0051082">
    <property type="term" value="F:unfolded protein binding"/>
    <property type="evidence" value="ECO:0007669"/>
    <property type="project" value="TreeGrafter"/>
</dbReference>
<dbReference type="AlphaFoldDB" id="A0A9N9LQY1"/>
<dbReference type="SUPFAM" id="SSF49785">
    <property type="entry name" value="Galactose-binding domain-like"/>
    <property type="match status" value="1"/>
</dbReference>
<feature type="domain" description="NADH:ubiquinone oxidoreductase intermediate-associated protein 30" evidence="3">
    <location>
        <begin position="21"/>
        <end position="181"/>
    </location>
</feature>
<evidence type="ECO:0000313" key="4">
    <source>
        <dbReference type="EMBL" id="CAG8978228.1"/>
    </source>
</evidence>
<evidence type="ECO:0000313" key="5">
    <source>
        <dbReference type="Proteomes" id="UP000701801"/>
    </source>
</evidence>
<dbReference type="InterPro" id="IPR039131">
    <property type="entry name" value="NDUFAF1"/>
</dbReference>